<reference evidence="2" key="1">
    <citation type="submission" date="2021-09" db="EMBL/GenBank/DDBJ databases">
        <authorList>
            <consortium name="AG Swart"/>
            <person name="Singh M."/>
            <person name="Singh A."/>
            <person name="Seah K."/>
            <person name="Emmerich C."/>
        </authorList>
    </citation>
    <scope>NUCLEOTIDE SEQUENCE</scope>
    <source>
        <strain evidence="2">ATCC30299</strain>
    </source>
</reference>
<gene>
    <name evidence="2" type="ORF">BSTOLATCC_MIC17505</name>
</gene>
<organism evidence="2 3">
    <name type="scientific">Blepharisma stoltei</name>
    <dbReference type="NCBI Taxonomy" id="1481888"/>
    <lineage>
        <taxon>Eukaryota</taxon>
        <taxon>Sar</taxon>
        <taxon>Alveolata</taxon>
        <taxon>Ciliophora</taxon>
        <taxon>Postciliodesmatophora</taxon>
        <taxon>Heterotrichea</taxon>
        <taxon>Heterotrichida</taxon>
        <taxon>Blepharismidae</taxon>
        <taxon>Blepharisma</taxon>
    </lineage>
</organism>
<protein>
    <recommendedName>
        <fullName evidence="1">POLO box domain-containing protein</fullName>
    </recommendedName>
</protein>
<dbReference type="PROSITE" id="PS50078">
    <property type="entry name" value="POLO_BOX"/>
    <property type="match status" value="1"/>
</dbReference>
<proteinExistence type="predicted"/>
<keyword evidence="3" id="KW-1185">Reference proteome</keyword>
<dbReference type="Proteomes" id="UP001162131">
    <property type="component" value="Unassembled WGS sequence"/>
</dbReference>
<evidence type="ECO:0000313" key="2">
    <source>
        <dbReference type="EMBL" id="CAG9316873.1"/>
    </source>
</evidence>
<dbReference type="EMBL" id="CAJZBQ010000017">
    <property type="protein sequence ID" value="CAG9316873.1"/>
    <property type="molecule type" value="Genomic_DNA"/>
</dbReference>
<dbReference type="Gene3D" id="3.30.1120.30">
    <property type="entry name" value="POLO box domain"/>
    <property type="match status" value="1"/>
</dbReference>
<dbReference type="InterPro" id="IPR036947">
    <property type="entry name" value="POLO_box_dom_sf"/>
</dbReference>
<comment type="caution">
    <text evidence="2">The sequence shown here is derived from an EMBL/GenBank/DDBJ whole genome shotgun (WGS) entry which is preliminary data.</text>
</comment>
<sequence>MTQPLIYVKNWFTTDHAILFRLSNNLVQVNFQDKTELIVCCKSMLMIYMNELGERSVYPLNAAMDSENNEMTKKLICTKEVLRSMLKPKRNDGTGE</sequence>
<dbReference type="CDD" id="cd13117">
    <property type="entry name" value="POLO_box_2"/>
    <property type="match status" value="1"/>
</dbReference>
<evidence type="ECO:0000313" key="3">
    <source>
        <dbReference type="Proteomes" id="UP001162131"/>
    </source>
</evidence>
<dbReference type="Pfam" id="PF00659">
    <property type="entry name" value="POLO_box"/>
    <property type="match status" value="1"/>
</dbReference>
<feature type="domain" description="POLO box" evidence="1">
    <location>
        <begin position="7"/>
        <end position="87"/>
    </location>
</feature>
<evidence type="ECO:0000259" key="1">
    <source>
        <dbReference type="PROSITE" id="PS50078"/>
    </source>
</evidence>
<dbReference type="SUPFAM" id="SSF82615">
    <property type="entry name" value="Polo-box domain"/>
    <property type="match status" value="1"/>
</dbReference>
<accession>A0AAU9IUT8</accession>
<dbReference type="AlphaFoldDB" id="A0AAU9IUT8"/>
<dbReference type="InterPro" id="IPR033695">
    <property type="entry name" value="POLO_box_2"/>
</dbReference>
<dbReference type="InterPro" id="IPR000959">
    <property type="entry name" value="POLO_box_dom"/>
</dbReference>
<name>A0AAU9IUT8_9CILI</name>